<dbReference type="PANTHER" id="PTHR10009">
    <property type="entry name" value="PROTEIN YELLOW-RELATED"/>
    <property type="match status" value="1"/>
</dbReference>
<evidence type="ECO:0000256" key="1">
    <source>
        <dbReference type="ARBA" id="ARBA00004613"/>
    </source>
</evidence>
<keyword evidence="3" id="KW-0614">Plasmid</keyword>
<name>A0AAN1BND7_RHIET</name>
<organism evidence="3 4">
    <name type="scientific">Rhizobium etli</name>
    <dbReference type="NCBI Taxonomy" id="29449"/>
    <lineage>
        <taxon>Bacteria</taxon>
        <taxon>Pseudomonadati</taxon>
        <taxon>Pseudomonadota</taxon>
        <taxon>Alphaproteobacteria</taxon>
        <taxon>Hyphomicrobiales</taxon>
        <taxon>Rhizobiaceae</taxon>
        <taxon>Rhizobium/Agrobacterium group</taxon>
        <taxon>Rhizobium</taxon>
    </lineage>
</organism>
<dbReference type="GO" id="GO:0005576">
    <property type="term" value="C:extracellular region"/>
    <property type="evidence" value="ECO:0007669"/>
    <property type="project" value="UniProtKB-SubCell"/>
</dbReference>
<evidence type="ECO:0000313" key="4">
    <source>
        <dbReference type="Proteomes" id="UP000194159"/>
    </source>
</evidence>
<dbReference type="InterPro" id="IPR011042">
    <property type="entry name" value="6-blade_b-propeller_TolB-like"/>
</dbReference>
<dbReference type="PANTHER" id="PTHR10009:SF18">
    <property type="entry name" value="PROTEIN YELLOW-LIKE PROTEIN"/>
    <property type="match status" value="1"/>
</dbReference>
<dbReference type="Proteomes" id="UP000194159">
    <property type="component" value="Plasmid pRetNXC12e"/>
</dbReference>
<keyword evidence="2" id="KW-0964">Secreted</keyword>
<dbReference type="EMBL" id="CP020911">
    <property type="protein sequence ID" value="ARQ14348.1"/>
    <property type="molecule type" value="Genomic_DNA"/>
</dbReference>
<dbReference type="Pfam" id="PF03022">
    <property type="entry name" value="MRJP"/>
    <property type="match status" value="1"/>
</dbReference>
<gene>
    <name evidence="3" type="ORF">NXC12_PE00755</name>
</gene>
<dbReference type="SUPFAM" id="SSF63829">
    <property type="entry name" value="Calcium-dependent phosphotriesterase"/>
    <property type="match status" value="1"/>
</dbReference>
<protein>
    <submittedName>
        <fullName evidence="3">Major royal jelly-related protein</fullName>
    </submittedName>
</protein>
<evidence type="ECO:0000256" key="2">
    <source>
        <dbReference type="ARBA" id="ARBA00022525"/>
    </source>
</evidence>
<dbReference type="AlphaFoldDB" id="A0AAN1BND7"/>
<accession>A0AAN1BND7</accession>
<dbReference type="InterPro" id="IPR017996">
    <property type="entry name" value="MRJP/yellow-related"/>
</dbReference>
<comment type="subcellular location">
    <subcellularLocation>
        <location evidence="1">Secreted</location>
    </subcellularLocation>
</comment>
<proteinExistence type="predicted"/>
<geneLocation type="plasmid" evidence="4">
    <name>pretnxc12e</name>
</geneLocation>
<evidence type="ECO:0000313" key="3">
    <source>
        <dbReference type="EMBL" id="ARQ14348.1"/>
    </source>
</evidence>
<dbReference type="Gene3D" id="2.120.10.30">
    <property type="entry name" value="TolB, C-terminal domain"/>
    <property type="match status" value="1"/>
</dbReference>
<reference evidence="3 4" key="1">
    <citation type="submission" date="2017-04" db="EMBL/GenBank/DDBJ databases">
        <title>Complete genome sequences of Rhizobium genomic linages associated to common bean (phaseolus vulgaris).</title>
        <authorList>
            <person name="Santamaria R.I."/>
            <person name="Bustos P."/>
            <person name="Perez-Carrascal O."/>
            <person name="Martinez-Flores I."/>
            <person name="Juarez S."/>
            <person name="Lozano L."/>
            <person name="Miranda F."/>
            <person name="Vinuesa P."/>
            <person name="Martinez-Romero E."/>
            <person name="Cevallos M.A."/>
            <person name="Romero D."/>
            <person name="Davila G."/>
            <person name="Gonzalez V."/>
        </authorList>
    </citation>
    <scope>NUCLEOTIDE SEQUENCE [LARGE SCALE GENOMIC DNA]</scope>
    <source>
        <strain evidence="3 4">NXC12</strain>
        <plasmid evidence="4">pretnxc12e</plasmid>
    </source>
</reference>
<sequence length="433" mass="46745">MIQSAVGSNFYLLIETSFASVFLRNVVSRPGPLAERLRPAVTARAFKKEIRMTNKTILSLATALLMLPLPTINAFANDKAPKLETVATFNEAMLTGVTVTRDGRIFINYPRWGDDVPFTVAEVVAGKAVAYPDADINKADPANPAKNLISVQSVVVDPANRLWILDTAAPGFKPPLPGGAKLVAVDLATNKVVKTIVFPADVILSTTYVNDVRFDLTKGTEGVAYLTDSSLTGPGGIIVVDLATGKAFRRLTGDPSTSADKDFIGIVDGQKFMNRPKEGKPSKIQIASDGIAISPDGETLYYSAVSGRHLFSVPTSALLDQSVSEKQLSSKVKDLGLKGASDGLETDDKGRVYGGDYEHNSIRVLDKGKWSTLIQSPQIEWPDTLSIAADGYLYFTANQLDKQAGFHQGVDKRKKPYKLFRIKIDGGPVLLNK</sequence>